<evidence type="ECO:0000256" key="2">
    <source>
        <dbReference type="SAM" id="SignalP"/>
    </source>
</evidence>
<gene>
    <name evidence="4" type="ORF">POL25_41670</name>
</gene>
<evidence type="ECO:0000313" key="5">
    <source>
        <dbReference type="Proteomes" id="UP001221686"/>
    </source>
</evidence>
<protein>
    <recommendedName>
        <fullName evidence="3">MAM domain-containing protein</fullName>
    </recommendedName>
</protein>
<reference evidence="4 5" key="1">
    <citation type="submission" date="2022-11" db="EMBL/GenBank/DDBJ databases">
        <title>Minimal conservation of predation-associated metabolite biosynthetic gene clusters underscores biosynthetic potential of Myxococcota including descriptions for ten novel species: Archangium lansinium sp. nov., Myxococcus landrumus sp. nov., Nannocystis bai.</title>
        <authorList>
            <person name="Ahearne A."/>
            <person name="Stevens C."/>
            <person name="Dowd S."/>
        </authorList>
    </citation>
    <scope>NUCLEOTIDE SEQUENCE [LARGE SCALE GENOMIC DNA]</scope>
    <source>
        <strain evidence="4 5">BB15-2</strain>
    </source>
</reference>
<keyword evidence="2" id="KW-0732">Signal</keyword>
<dbReference type="SUPFAM" id="SSF49899">
    <property type="entry name" value="Concanavalin A-like lectins/glucanases"/>
    <property type="match status" value="1"/>
</dbReference>
<name>A0ABT5EC64_9BACT</name>
<evidence type="ECO:0000313" key="4">
    <source>
        <dbReference type="EMBL" id="MDC0723464.1"/>
    </source>
</evidence>
<feature type="compositionally biased region" description="Low complexity" evidence="1">
    <location>
        <begin position="24"/>
        <end position="84"/>
    </location>
</feature>
<feature type="region of interest" description="Disordered" evidence="1">
    <location>
        <begin position="24"/>
        <end position="104"/>
    </location>
</feature>
<sequence>MTTPRTQVSLFVGALALAGCGDAGTTTTDGQVSASTTDTSTGEPGTTGTPVTTNEPPTSTTTTTGTPTTSTSTTADETASSDSTLHPSTTEVTTEPAASCDDGTLNQDETDVDCGGSCSPCADGLQCTQDGDCEIGSCVGGVCAAPSCEDLVKNADETDVDCGGATCPACGDALACAEASDCASGVCTDGACAQATCGDGVLNQDETDVDCGGATCNGCLGEGLCLEDSDCLSAICTLGLCTAPLCLSDADCDMLDGDCTEGACQMPGFTCVAEPVNDGQACEDGTVCFEGSTCNAGSCGGGTPLDCSGEAGACHTGACDPVSGCFAQEVQDGTACDDGNSCTNLEVCDAGVCGPSLEDLFNEDFSDNGAGWTLGTQWAIGPAAASVGCQNGQDPALDHTPTDDNGVAGVVLGGCIPNSTIHDYYCLESPTIDLSAAPADVHLSYWRYINSDYTPYMKNTLSVYNGTNWVVLWETLATGTYDTEWKFFSYNVTPHKNADFRARWCFNVGSTLVYLVGSWNVDDVRVGPAACTP</sequence>
<dbReference type="PROSITE" id="PS50060">
    <property type="entry name" value="MAM_2"/>
    <property type="match status" value="1"/>
</dbReference>
<comment type="caution">
    <text evidence="4">The sequence shown here is derived from an EMBL/GenBank/DDBJ whole genome shotgun (WGS) entry which is preliminary data.</text>
</comment>
<dbReference type="Proteomes" id="UP001221686">
    <property type="component" value="Unassembled WGS sequence"/>
</dbReference>
<proteinExistence type="predicted"/>
<keyword evidence="5" id="KW-1185">Reference proteome</keyword>
<dbReference type="RefSeq" id="WP_272092005.1">
    <property type="nucleotide sequence ID" value="NZ_JAQNDL010000005.1"/>
</dbReference>
<evidence type="ECO:0000259" key="3">
    <source>
        <dbReference type="PROSITE" id="PS50060"/>
    </source>
</evidence>
<feature type="signal peptide" evidence="2">
    <location>
        <begin position="1"/>
        <end position="23"/>
    </location>
</feature>
<dbReference type="InterPro" id="IPR000998">
    <property type="entry name" value="MAM_dom"/>
</dbReference>
<organism evidence="4 5">
    <name type="scientific">Nannocystis bainbridge</name>
    <dbReference type="NCBI Taxonomy" id="2995303"/>
    <lineage>
        <taxon>Bacteria</taxon>
        <taxon>Pseudomonadati</taxon>
        <taxon>Myxococcota</taxon>
        <taxon>Polyangia</taxon>
        <taxon>Nannocystales</taxon>
        <taxon>Nannocystaceae</taxon>
        <taxon>Nannocystis</taxon>
    </lineage>
</organism>
<feature type="domain" description="MAM" evidence="3">
    <location>
        <begin position="361"/>
        <end position="533"/>
    </location>
</feature>
<evidence type="ECO:0000256" key="1">
    <source>
        <dbReference type="SAM" id="MobiDB-lite"/>
    </source>
</evidence>
<dbReference type="PROSITE" id="PS51257">
    <property type="entry name" value="PROKAR_LIPOPROTEIN"/>
    <property type="match status" value="1"/>
</dbReference>
<dbReference type="InterPro" id="IPR013320">
    <property type="entry name" value="ConA-like_dom_sf"/>
</dbReference>
<dbReference type="EMBL" id="JAQNDL010000005">
    <property type="protein sequence ID" value="MDC0723464.1"/>
    <property type="molecule type" value="Genomic_DNA"/>
</dbReference>
<feature type="chain" id="PRO_5046271715" description="MAM domain-containing protein" evidence="2">
    <location>
        <begin position="24"/>
        <end position="533"/>
    </location>
</feature>
<accession>A0ABT5EC64</accession>